<dbReference type="Proteomes" id="UP000264353">
    <property type="component" value="Chromosome A7"/>
</dbReference>
<reference evidence="1 2" key="1">
    <citation type="submission" date="2018-06" db="EMBL/GenBank/DDBJ databases">
        <title>WGS assembly of Brassica rapa FPsc.</title>
        <authorList>
            <person name="Bowman J."/>
            <person name="Kohchi T."/>
            <person name="Yamato K."/>
            <person name="Jenkins J."/>
            <person name="Shu S."/>
            <person name="Ishizaki K."/>
            <person name="Yamaoka S."/>
            <person name="Nishihama R."/>
            <person name="Nakamura Y."/>
            <person name="Berger F."/>
            <person name="Adam C."/>
            <person name="Aki S."/>
            <person name="Althoff F."/>
            <person name="Araki T."/>
            <person name="Arteaga-Vazquez M."/>
            <person name="Balasubrmanian S."/>
            <person name="Bauer D."/>
            <person name="Boehm C."/>
            <person name="Briginshaw L."/>
            <person name="Caballero-Perez J."/>
            <person name="Catarino B."/>
            <person name="Chen F."/>
            <person name="Chiyoda S."/>
            <person name="Chovatia M."/>
            <person name="Davies K."/>
            <person name="Delmans M."/>
            <person name="Demura T."/>
            <person name="Dierschke T."/>
            <person name="Dolan L."/>
            <person name="Dorantes-Acosta A."/>
            <person name="Eklund D."/>
            <person name="Florent S."/>
            <person name="Flores-Sandoval E."/>
            <person name="Fujiyama A."/>
            <person name="Fukuzawa H."/>
            <person name="Galik B."/>
            <person name="Grimanelli D."/>
            <person name="Grimwood J."/>
            <person name="Grossniklaus U."/>
            <person name="Hamada T."/>
            <person name="Haseloff J."/>
            <person name="Hetherington A."/>
            <person name="Higo A."/>
            <person name="Hirakawa Y."/>
            <person name="Hundley H."/>
            <person name="Ikeda Y."/>
            <person name="Inoue K."/>
            <person name="Inoue S."/>
            <person name="Ishida S."/>
            <person name="Jia Q."/>
            <person name="Kakita M."/>
            <person name="Kanazawa T."/>
            <person name="Kawai Y."/>
            <person name="Kawashima T."/>
            <person name="Kennedy M."/>
            <person name="Kinose K."/>
            <person name="Kinoshita T."/>
            <person name="Kohara Y."/>
            <person name="Koide E."/>
            <person name="Komatsu K."/>
            <person name="Kopischke S."/>
            <person name="Kubo M."/>
            <person name="Kyozuka J."/>
            <person name="Lagercrantz U."/>
            <person name="Lin S."/>
            <person name="Lindquist E."/>
            <person name="Lipzen A."/>
            <person name="Lu C."/>
            <person name="Luna E."/>
            <person name="Martienssen R."/>
            <person name="Minamino N."/>
            <person name="Mizutani M."/>
            <person name="Mizutani M."/>
            <person name="Mochizuki N."/>
            <person name="Monte I."/>
            <person name="Mosher R."/>
            <person name="Nagasaki H."/>
            <person name="Nakagami H."/>
            <person name="Naramoto S."/>
            <person name="Nishitani K."/>
            <person name="Ohtani M."/>
            <person name="Okamoto T."/>
            <person name="Okumura M."/>
            <person name="Phillips J."/>
            <person name="Pollak B."/>
            <person name="Reinders A."/>
            <person name="Roevekamp M."/>
            <person name="Sano R."/>
            <person name="Sawa S."/>
            <person name="Schmid M."/>
            <person name="Shirakawa M."/>
            <person name="Solano R."/>
            <person name="Spunde A."/>
            <person name="Suetsugu N."/>
            <person name="Sugano S."/>
            <person name="Sugiyama A."/>
            <person name="Sun R."/>
            <person name="Suzuki Y."/>
            <person name="Takenaka M."/>
            <person name="Takezawa D."/>
            <person name="Tomogane H."/>
            <person name="Tsuzuki M."/>
            <person name="Ueda T."/>
            <person name="Umeda M."/>
            <person name="Ward J."/>
            <person name="Watanabe Y."/>
            <person name="Yazaki K."/>
            <person name="Yokoyama R."/>
            <person name="Yoshitake Y."/>
            <person name="Yotsui I."/>
            <person name="Zachgo S."/>
            <person name="Schmutz J."/>
        </authorList>
    </citation>
    <scope>NUCLEOTIDE SEQUENCE [LARGE SCALE GENOMIC DNA]</scope>
    <source>
        <strain evidence="2">cv. B-3</strain>
    </source>
</reference>
<proteinExistence type="predicted"/>
<evidence type="ECO:0000313" key="2">
    <source>
        <dbReference type="Proteomes" id="UP000264353"/>
    </source>
</evidence>
<organism evidence="1 2">
    <name type="scientific">Brassica campestris</name>
    <name type="common">Field mustard</name>
    <dbReference type="NCBI Taxonomy" id="3711"/>
    <lineage>
        <taxon>Eukaryota</taxon>
        <taxon>Viridiplantae</taxon>
        <taxon>Streptophyta</taxon>
        <taxon>Embryophyta</taxon>
        <taxon>Tracheophyta</taxon>
        <taxon>Spermatophyta</taxon>
        <taxon>Magnoliopsida</taxon>
        <taxon>eudicotyledons</taxon>
        <taxon>Gunneridae</taxon>
        <taxon>Pentapetalae</taxon>
        <taxon>rosids</taxon>
        <taxon>malvids</taxon>
        <taxon>Brassicales</taxon>
        <taxon>Brassicaceae</taxon>
        <taxon>Brassiceae</taxon>
        <taxon>Brassica</taxon>
    </lineage>
</organism>
<dbReference type="PANTHER" id="PTHR12458">
    <property type="entry name" value="ORF PROTEIN"/>
    <property type="match status" value="1"/>
</dbReference>
<dbReference type="AlphaFoldDB" id="A0A397YMN4"/>
<name>A0A397YMN4_BRACM</name>
<sequence>MPLKMDEGWKQIQLNLPDLTRRARIYFAERLYSDEELPPEFKLYLPVQTLFNCRKHECVSADVLETTLDRHKAS</sequence>
<evidence type="ECO:0008006" key="3">
    <source>
        <dbReference type="Google" id="ProtNLM"/>
    </source>
</evidence>
<evidence type="ECO:0000313" key="1">
    <source>
        <dbReference type="EMBL" id="RID54652.1"/>
    </source>
</evidence>
<accession>A0A397YMN4</accession>
<dbReference type="EMBL" id="CM010634">
    <property type="protein sequence ID" value="RID54652.1"/>
    <property type="molecule type" value="Genomic_DNA"/>
</dbReference>
<protein>
    <recommendedName>
        <fullName evidence="3">CFA20 domain-containing protein</fullName>
    </recommendedName>
</protein>
<dbReference type="InterPro" id="IPR040441">
    <property type="entry name" value="CFA20/CFAP20DC"/>
</dbReference>
<gene>
    <name evidence="1" type="ORF">BRARA_G01956</name>
</gene>